<comment type="cofactor">
    <cofactor evidence="1">
        <name>Zn(2+)</name>
        <dbReference type="ChEBI" id="CHEBI:29105"/>
    </cofactor>
</comment>
<keyword evidence="4" id="KW-0862">Zinc</keyword>
<dbReference type="Proteomes" id="UP000198893">
    <property type="component" value="Unassembled WGS sequence"/>
</dbReference>
<evidence type="ECO:0000256" key="4">
    <source>
        <dbReference type="ARBA" id="ARBA00022833"/>
    </source>
</evidence>
<evidence type="ECO:0000256" key="1">
    <source>
        <dbReference type="ARBA" id="ARBA00001947"/>
    </source>
</evidence>
<organism evidence="6 7">
    <name type="scientific">Salinihabitans flavidus</name>
    <dbReference type="NCBI Taxonomy" id="569882"/>
    <lineage>
        <taxon>Bacteria</taxon>
        <taxon>Pseudomonadati</taxon>
        <taxon>Pseudomonadota</taxon>
        <taxon>Alphaproteobacteria</taxon>
        <taxon>Rhodobacterales</taxon>
        <taxon>Roseobacteraceae</taxon>
        <taxon>Salinihabitans</taxon>
    </lineage>
</organism>
<dbReference type="STRING" id="569882.SAMN04490248_1256"/>
<dbReference type="AlphaFoldDB" id="A0A1H8V3G9"/>
<keyword evidence="2" id="KW-0479">Metal-binding</keyword>
<dbReference type="EMBL" id="FODS01000025">
    <property type="protein sequence ID" value="SEP10050.1"/>
    <property type="molecule type" value="Genomic_DNA"/>
</dbReference>
<reference evidence="6 7" key="1">
    <citation type="submission" date="2016-10" db="EMBL/GenBank/DDBJ databases">
        <authorList>
            <person name="de Groot N.N."/>
        </authorList>
    </citation>
    <scope>NUCLEOTIDE SEQUENCE [LARGE SCALE GENOMIC DNA]</scope>
    <source>
        <strain evidence="6 7">DSM 27842</strain>
    </source>
</reference>
<evidence type="ECO:0000256" key="3">
    <source>
        <dbReference type="ARBA" id="ARBA00022801"/>
    </source>
</evidence>
<evidence type="ECO:0000313" key="6">
    <source>
        <dbReference type="EMBL" id="SEP10050.1"/>
    </source>
</evidence>
<dbReference type="OrthoDB" id="9801445at2"/>
<dbReference type="GO" id="GO:0016811">
    <property type="term" value="F:hydrolase activity, acting on carbon-nitrogen (but not peptide) bonds, in linear amides"/>
    <property type="evidence" value="ECO:0007669"/>
    <property type="project" value="TreeGrafter"/>
</dbReference>
<sequence length="269" mass="29049">MTASLPKRRWRDMPSHAFGPERARDWIAVLPLAAIEQHGPHLPVGVDAIIAEGMAEAAEQVLDDDLPVTFLPVQQVCKSTEHNDFPGTLSLGWKEVIASWIAIGESVLRAGPRTLVMVTSHGGNLPAMEITARELRARHGMRVLTTSWGRLGRWQEIYDYGDGPMIDIHAGLAETSLMLALRPDLVDMGKARDFPSAHTELSEKARKIGYHGAAANIAWMARDLNPDGAVGNAAAATAEAGRRDIAAVAEGFNALMRDLAKRPQDGGTA</sequence>
<comment type="similarity">
    <text evidence="5">Belongs to the creatininase superfamily.</text>
</comment>
<keyword evidence="3 6" id="KW-0378">Hydrolase</keyword>
<dbReference type="InterPro" id="IPR024087">
    <property type="entry name" value="Creatininase-like_sf"/>
</dbReference>
<dbReference type="PANTHER" id="PTHR35005:SF1">
    <property type="entry name" value="2-AMINO-5-FORMYLAMINO-6-RIBOSYLAMINOPYRIMIDIN-4(3H)-ONE 5'-MONOPHOSPHATE DEFORMYLASE"/>
    <property type="match status" value="1"/>
</dbReference>
<evidence type="ECO:0000313" key="7">
    <source>
        <dbReference type="Proteomes" id="UP000198893"/>
    </source>
</evidence>
<dbReference type="Pfam" id="PF02633">
    <property type="entry name" value="Creatininase"/>
    <property type="match status" value="1"/>
</dbReference>
<dbReference type="InterPro" id="IPR003785">
    <property type="entry name" value="Creatininase/forma_Hydrolase"/>
</dbReference>
<gene>
    <name evidence="6" type="ORF">SAMN04490248_1256</name>
</gene>
<dbReference type="RefSeq" id="WP_093119968.1">
    <property type="nucleotide sequence ID" value="NZ_FODS01000025.1"/>
</dbReference>
<proteinExistence type="inferred from homology"/>
<evidence type="ECO:0000256" key="2">
    <source>
        <dbReference type="ARBA" id="ARBA00022723"/>
    </source>
</evidence>
<dbReference type="SUPFAM" id="SSF102215">
    <property type="entry name" value="Creatininase"/>
    <property type="match status" value="1"/>
</dbReference>
<name>A0A1H8V3G9_9RHOB</name>
<keyword evidence="7" id="KW-1185">Reference proteome</keyword>
<accession>A0A1H8V3G9</accession>
<dbReference type="PANTHER" id="PTHR35005">
    <property type="entry name" value="3-DEHYDRO-SCYLLO-INOSOSE HYDROLASE"/>
    <property type="match status" value="1"/>
</dbReference>
<dbReference type="Gene3D" id="3.40.50.10310">
    <property type="entry name" value="Creatininase"/>
    <property type="match status" value="1"/>
</dbReference>
<dbReference type="GO" id="GO:0046872">
    <property type="term" value="F:metal ion binding"/>
    <property type="evidence" value="ECO:0007669"/>
    <property type="project" value="UniProtKB-KW"/>
</dbReference>
<protein>
    <submittedName>
        <fullName evidence="6">Creatinine amidohydrolase</fullName>
    </submittedName>
</protein>
<evidence type="ECO:0000256" key="5">
    <source>
        <dbReference type="ARBA" id="ARBA00024029"/>
    </source>
</evidence>
<dbReference type="GO" id="GO:0009231">
    <property type="term" value="P:riboflavin biosynthetic process"/>
    <property type="evidence" value="ECO:0007669"/>
    <property type="project" value="TreeGrafter"/>
</dbReference>